<keyword evidence="2" id="KW-1185">Reference proteome</keyword>
<dbReference type="InParanoid" id="A0A7J8HI60"/>
<proteinExistence type="predicted"/>
<gene>
    <name evidence="1" type="ORF">HJG59_010994</name>
</gene>
<name>A0A7J8HI60_MOLMO</name>
<sequence>MIALLELLKPTLSCREIHECCRRGSWLRFVCHKVLIELPRLLPDDQRIQQNVFLVAVADPNGQGRLCFHYELITTCHDTLCFLVERDSNHCTDVLFIFMDGANGRLIQVLMAGNLHNFLAIFDHIQDFHLLLDGKHLPLVLSFIVRRFRRGSTFRSHHRA</sequence>
<accession>A0A7J8HI60</accession>
<comment type="caution">
    <text evidence="1">The sequence shown here is derived from an EMBL/GenBank/DDBJ whole genome shotgun (WGS) entry which is preliminary data.</text>
</comment>
<evidence type="ECO:0000313" key="2">
    <source>
        <dbReference type="Proteomes" id="UP000550707"/>
    </source>
</evidence>
<organism evidence="1 2">
    <name type="scientific">Molossus molossus</name>
    <name type="common">Pallas' mastiff bat</name>
    <name type="synonym">Vespertilio molossus</name>
    <dbReference type="NCBI Taxonomy" id="27622"/>
    <lineage>
        <taxon>Eukaryota</taxon>
        <taxon>Metazoa</taxon>
        <taxon>Chordata</taxon>
        <taxon>Craniata</taxon>
        <taxon>Vertebrata</taxon>
        <taxon>Euteleostomi</taxon>
        <taxon>Mammalia</taxon>
        <taxon>Eutheria</taxon>
        <taxon>Laurasiatheria</taxon>
        <taxon>Chiroptera</taxon>
        <taxon>Yangochiroptera</taxon>
        <taxon>Molossidae</taxon>
        <taxon>Molossus</taxon>
    </lineage>
</organism>
<protein>
    <submittedName>
        <fullName evidence="1">Uncharacterized protein</fullName>
    </submittedName>
</protein>
<dbReference type="EMBL" id="JACASF010000006">
    <property type="protein sequence ID" value="KAF6471615.1"/>
    <property type="molecule type" value="Genomic_DNA"/>
</dbReference>
<evidence type="ECO:0000313" key="1">
    <source>
        <dbReference type="EMBL" id="KAF6471615.1"/>
    </source>
</evidence>
<dbReference type="AlphaFoldDB" id="A0A7J8HI60"/>
<reference evidence="1 2" key="1">
    <citation type="journal article" date="2020" name="Nature">
        <title>Six reference-quality genomes reveal evolution of bat adaptations.</title>
        <authorList>
            <person name="Jebb D."/>
            <person name="Huang Z."/>
            <person name="Pippel M."/>
            <person name="Hughes G.M."/>
            <person name="Lavrichenko K."/>
            <person name="Devanna P."/>
            <person name="Winkler S."/>
            <person name="Jermiin L.S."/>
            <person name="Skirmuntt E.C."/>
            <person name="Katzourakis A."/>
            <person name="Burkitt-Gray L."/>
            <person name="Ray D.A."/>
            <person name="Sullivan K.A.M."/>
            <person name="Roscito J.G."/>
            <person name="Kirilenko B.M."/>
            <person name="Davalos L.M."/>
            <person name="Corthals A.P."/>
            <person name="Power M.L."/>
            <person name="Jones G."/>
            <person name="Ransome R.D."/>
            <person name="Dechmann D.K.N."/>
            <person name="Locatelli A.G."/>
            <person name="Puechmaille S.J."/>
            <person name="Fedrigo O."/>
            <person name="Jarvis E.D."/>
            <person name="Hiller M."/>
            <person name="Vernes S.C."/>
            <person name="Myers E.W."/>
            <person name="Teeling E.C."/>
        </authorList>
    </citation>
    <scope>NUCLEOTIDE SEQUENCE [LARGE SCALE GENOMIC DNA]</scope>
    <source>
        <strain evidence="1">MMolMol1</strain>
        <tissue evidence="1">Muscle</tissue>
    </source>
</reference>
<dbReference type="Proteomes" id="UP000550707">
    <property type="component" value="Unassembled WGS sequence"/>
</dbReference>